<dbReference type="STRING" id="1280514.AXFE_34270"/>
<dbReference type="GO" id="GO:0005829">
    <property type="term" value="C:cytosol"/>
    <property type="evidence" value="ECO:0007669"/>
    <property type="project" value="TreeGrafter"/>
</dbReference>
<dbReference type="PATRIC" id="fig|1280514.3.peg.4603"/>
<evidence type="ECO:0000313" key="7">
    <source>
        <dbReference type="EMBL" id="KJF15720.1"/>
    </source>
</evidence>
<protein>
    <submittedName>
        <fullName evidence="7">Glucose-6-phosphate 1-dehydrogenase</fullName>
        <ecNumber evidence="7">1.1.1.49</ecNumber>
    </submittedName>
</protein>
<keyword evidence="3" id="KW-0521">NADP</keyword>
<dbReference type="Gene3D" id="3.40.50.720">
    <property type="entry name" value="NAD(P)-binding Rossmann-like Domain"/>
    <property type="match status" value="1"/>
</dbReference>
<keyword evidence="5" id="KW-0119">Carbohydrate metabolism</keyword>
<dbReference type="GO" id="GO:0050661">
    <property type="term" value="F:NADP binding"/>
    <property type="evidence" value="ECO:0007669"/>
    <property type="project" value="InterPro"/>
</dbReference>
<dbReference type="Proteomes" id="UP000032360">
    <property type="component" value="Unassembled WGS sequence"/>
</dbReference>
<comment type="pathway">
    <text evidence="1">Carbohydrate degradation; pentose phosphate pathway; D-ribulose 5-phosphate from D-glucose 6-phosphate (oxidative stage): step 1/3.</text>
</comment>
<keyword evidence="8" id="KW-1185">Reference proteome</keyword>
<name>A0A0D8HCM9_9ACTN</name>
<sequence>MTRSLRGVRPDKQGTANVNHLSPCAADSLVIFGITGDLAKKMTFQALYQLELAGELNVPIIGVAEEDWSVDHLRSSVLAALKSGDEVVDKGIFDRLAKRFRYVQGDFNNPATYQALAKDLQRSSHSLYYLEIPPGLFAPVVASLDEADLLQGARVMIEKRHFGFNGG</sequence>
<dbReference type="InterPro" id="IPR001282">
    <property type="entry name" value="G6P_DH"/>
</dbReference>
<organism evidence="7 8">
    <name type="scientific">Acidithrix ferrooxidans</name>
    <dbReference type="NCBI Taxonomy" id="1280514"/>
    <lineage>
        <taxon>Bacteria</taxon>
        <taxon>Bacillati</taxon>
        <taxon>Actinomycetota</taxon>
        <taxon>Acidimicrobiia</taxon>
        <taxon>Acidimicrobiales</taxon>
        <taxon>Acidimicrobiaceae</taxon>
        <taxon>Acidithrix</taxon>
    </lineage>
</organism>
<evidence type="ECO:0000256" key="2">
    <source>
        <dbReference type="ARBA" id="ARBA00022526"/>
    </source>
</evidence>
<keyword evidence="4 7" id="KW-0560">Oxidoreductase</keyword>
<dbReference type="SUPFAM" id="SSF51735">
    <property type="entry name" value="NAD(P)-binding Rossmann-fold domains"/>
    <property type="match status" value="1"/>
</dbReference>
<accession>A0A0D8HCM9</accession>
<feature type="domain" description="Glucose-6-phosphate dehydrogenase NAD-binding" evidence="6">
    <location>
        <begin position="30"/>
        <end position="159"/>
    </location>
</feature>
<dbReference type="InterPro" id="IPR022674">
    <property type="entry name" value="G6P_DH_NAD-bd"/>
</dbReference>
<dbReference type="Pfam" id="PF00479">
    <property type="entry name" value="G6PD_N"/>
    <property type="match status" value="1"/>
</dbReference>
<evidence type="ECO:0000313" key="8">
    <source>
        <dbReference type="Proteomes" id="UP000032360"/>
    </source>
</evidence>
<dbReference type="GO" id="GO:0006006">
    <property type="term" value="P:glucose metabolic process"/>
    <property type="evidence" value="ECO:0007669"/>
    <property type="project" value="UniProtKB-KW"/>
</dbReference>
<evidence type="ECO:0000256" key="4">
    <source>
        <dbReference type="ARBA" id="ARBA00023002"/>
    </source>
</evidence>
<dbReference type="AlphaFoldDB" id="A0A0D8HCM9"/>
<reference evidence="7 8" key="1">
    <citation type="submission" date="2015-01" db="EMBL/GenBank/DDBJ databases">
        <title>Draft genome of the acidophilic iron oxidizer Acidithrix ferrooxidans strain Py-F3.</title>
        <authorList>
            <person name="Poehlein A."/>
            <person name="Eisen S."/>
            <person name="Schloemann M."/>
            <person name="Johnson B.D."/>
            <person name="Daniel R."/>
            <person name="Muehling M."/>
        </authorList>
    </citation>
    <scope>NUCLEOTIDE SEQUENCE [LARGE SCALE GENOMIC DNA]</scope>
    <source>
        <strain evidence="7 8">Py-F3</strain>
    </source>
</reference>
<evidence type="ECO:0000256" key="3">
    <source>
        <dbReference type="ARBA" id="ARBA00022857"/>
    </source>
</evidence>
<dbReference type="PANTHER" id="PTHR23429:SF0">
    <property type="entry name" value="GLUCOSE-6-PHOSPHATE 1-DEHYDROGENASE"/>
    <property type="match status" value="1"/>
</dbReference>
<dbReference type="GO" id="GO:0004345">
    <property type="term" value="F:glucose-6-phosphate dehydrogenase activity"/>
    <property type="evidence" value="ECO:0007669"/>
    <property type="project" value="UniProtKB-EC"/>
</dbReference>
<keyword evidence="2" id="KW-0313">Glucose metabolism</keyword>
<evidence type="ECO:0000256" key="1">
    <source>
        <dbReference type="ARBA" id="ARBA00004937"/>
    </source>
</evidence>
<dbReference type="EMBL" id="JXYS01000130">
    <property type="protein sequence ID" value="KJF15720.1"/>
    <property type="molecule type" value="Genomic_DNA"/>
</dbReference>
<gene>
    <name evidence="7" type="primary">zwf3</name>
    <name evidence="7" type="ORF">AXFE_34270</name>
</gene>
<comment type="caution">
    <text evidence="7">The sequence shown here is derived from an EMBL/GenBank/DDBJ whole genome shotgun (WGS) entry which is preliminary data.</text>
</comment>
<dbReference type="PANTHER" id="PTHR23429">
    <property type="entry name" value="GLUCOSE-6-PHOSPHATE 1-DEHYDROGENASE G6PD"/>
    <property type="match status" value="1"/>
</dbReference>
<proteinExistence type="predicted"/>
<evidence type="ECO:0000256" key="5">
    <source>
        <dbReference type="ARBA" id="ARBA00023277"/>
    </source>
</evidence>
<evidence type="ECO:0000259" key="6">
    <source>
        <dbReference type="Pfam" id="PF00479"/>
    </source>
</evidence>
<dbReference type="InterPro" id="IPR036291">
    <property type="entry name" value="NAD(P)-bd_dom_sf"/>
</dbReference>
<dbReference type="GO" id="GO:0009051">
    <property type="term" value="P:pentose-phosphate shunt, oxidative branch"/>
    <property type="evidence" value="ECO:0007669"/>
    <property type="project" value="TreeGrafter"/>
</dbReference>
<dbReference type="EC" id="1.1.1.49" evidence="7"/>